<dbReference type="Proteomes" id="UP000541352">
    <property type="component" value="Unassembled WGS sequence"/>
</dbReference>
<dbReference type="InterPro" id="IPR038707">
    <property type="entry name" value="TraQ_sf"/>
</dbReference>
<dbReference type="PROSITE" id="PS51257">
    <property type="entry name" value="PROKAR_LIPOPROTEIN"/>
    <property type="match status" value="1"/>
</dbReference>
<gene>
    <name evidence="1" type="ORF">FHS57_006395</name>
</gene>
<sequence length="150" mass="17230">MKIIKLLPLILLIFGCDGNLNVAPLTPALESLPDFNFQIRTVSGMETIRQSEYQRFELYVKQQGAEILATDYIFEFSVTEFDGNIEFNKTIYRPNDQIRIPYTTLTKAQNLLYFNYYPIKPAVGVHTVTFTLKDAQKRAKSVQKKVVVSL</sequence>
<keyword evidence="2" id="KW-1185">Reference proteome</keyword>
<reference evidence="1 2" key="1">
    <citation type="submission" date="2020-08" db="EMBL/GenBank/DDBJ databases">
        <title>Genomic Encyclopedia of Type Strains, Phase IV (KMG-IV): sequencing the most valuable type-strain genomes for metagenomic binning, comparative biology and taxonomic classification.</title>
        <authorList>
            <person name="Goeker M."/>
        </authorList>
    </citation>
    <scope>NUCLEOTIDE SEQUENCE [LARGE SCALE GENOMIC DNA]</scope>
    <source>
        <strain evidence="1 2">DSM 17976</strain>
    </source>
</reference>
<dbReference type="Gene3D" id="2.60.40.2410">
    <property type="entry name" value="Uncharacterised protein PF12988, DUF3872"/>
    <property type="match status" value="1"/>
</dbReference>
<dbReference type="AlphaFoldDB" id="A0A7W5ZSJ9"/>
<proteinExistence type="predicted"/>
<comment type="caution">
    <text evidence="1">The sequence shown here is derived from an EMBL/GenBank/DDBJ whole genome shotgun (WGS) entry which is preliminary data.</text>
</comment>
<name>A0A7W5ZSJ9_9BACT</name>
<dbReference type="RefSeq" id="WP_183980691.1">
    <property type="nucleotide sequence ID" value="NZ_JACIBY010000036.1"/>
</dbReference>
<evidence type="ECO:0008006" key="3">
    <source>
        <dbReference type="Google" id="ProtNLM"/>
    </source>
</evidence>
<dbReference type="EMBL" id="JACIBY010000036">
    <property type="protein sequence ID" value="MBB3842364.1"/>
    <property type="molecule type" value="Genomic_DNA"/>
</dbReference>
<protein>
    <recommendedName>
        <fullName evidence="3">Lipoprotein</fullName>
    </recommendedName>
</protein>
<organism evidence="1 2">
    <name type="scientific">Runella defluvii</name>
    <dbReference type="NCBI Taxonomy" id="370973"/>
    <lineage>
        <taxon>Bacteria</taxon>
        <taxon>Pseudomonadati</taxon>
        <taxon>Bacteroidota</taxon>
        <taxon>Cytophagia</taxon>
        <taxon>Cytophagales</taxon>
        <taxon>Spirosomataceae</taxon>
        <taxon>Runella</taxon>
    </lineage>
</organism>
<evidence type="ECO:0000313" key="1">
    <source>
        <dbReference type="EMBL" id="MBB3842364.1"/>
    </source>
</evidence>
<accession>A0A7W5ZSJ9</accession>
<evidence type="ECO:0000313" key="2">
    <source>
        <dbReference type="Proteomes" id="UP000541352"/>
    </source>
</evidence>